<organism evidence="1 2">
    <name type="scientific">Exobacillus caeni</name>
    <dbReference type="NCBI Taxonomy" id="2574798"/>
    <lineage>
        <taxon>Bacteria</taxon>
        <taxon>Bacillati</taxon>
        <taxon>Bacillota</taxon>
        <taxon>Bacilli</taxon>
        <taxon>Bacillales</taxon>
        <taxon>Guptibacillaceae</taxon>
        <taxon>Exobacillus</taxon>
    </lineage>
</organism>
<proteinExistence type="predicted"/>
<dbReference type="InterPro" id="IPR010995">
    <property type="entry name" value="DNA_repair_Rad51/TF_NusA_a-hlx"/>
</dbReference>
<dbReference type="RefSeq" id="WP_138126662.1">
    <property type="nucleotide sequence ID" value="NZ_SWLG01000007.1"/>
</dbReference>
<dbReference type="Gene3D" id="1.10.150.20">
    <property type="entry name" value="5' to 3' exonuclease, C-terminal subdomain"/>
    <property type="match status" value="1"/>
</dbReference>
<comment type="caution">
    <text evidence="1">The sequence shown here is derived from an EMBL/GenBank/DDBJ whole genome shotgun (WGS) entry which is preliminary data.</text>
</comment>
<dbReference type="SUPFAM" id="SSF47794">
    <property type="entry name" value="Rad51 N-terminal domain-like"/>
    <property type="match status" value="1"/>
</dbReference>
<dbReference type="EMBL" id="SWLG01000007">
    <property type="protein sequence ID" value="TLS37207.1"/>
    <property type="molecule type" value="Genomic_DNA"/>
</dbReference>
<name>A0A5R9F0X3_9BACL</name>
<dbReference type="GO" id="GO:0000166">
    <property type="term" value="F:nucleotide binding"/>
    <property type="evidence" value="ECO:0007669"/>
    <property type="project" value="InterPro"/>
</dbReference>
<dbReference type="Proteomes" id="UP000308230">
    <property type="component" value="Unassembled WGS sequence"/>
</dbReference>
<accession>A0A5R9F0X3</accession>
<reference evidence="1 2" key="1">
    <citation type="submission" date="2019-04" db="EMBL/GenBank/DDBJ databases">
        <title>Bacillus caeni sp. nov., a bacterium isolated from mangrove sediment.</title>
        <authorList>
            <person name="Huang H."/>
            <person name="Mo K."/>
            <person name="Hu Y."/>
        </authorList>
    </citation>
    <scope>NUCLEOTIDE SEQUENCE [LARGE SCALE GENOMIC DNA]</scope>
    <source>
        <strain evidence="1 2">HB172195</strain>
    </source>
</reference>
<evidence type="ECO:0008006" key="3">
    <source>
        <dbReference type="Google" id="ProtNLM"/>
    </source>
</evidence>
<dbReference type="AlphaFoldDB" id="A0A5R9F0X3"/>
<protein>
    <recommendedName>
        <fullName evidence="3">RNA polymerase alpha subunit C-terminal domain-containing protein</fullName>
    </recommendedName>
</protein>
<sequence length="83" mass="10346">MIKKLFERKKELEWELFDVNRQIAEQEFMGLARETANLLIRNRIYTIEELKKFSDKQLLTLYNIDENRLWEIRMFLSELRETY</sequence>
<evidence type="ECO:0000313" key="2">
    <source>
        <dbReference type="Proteomes" id="UP000308230"/>
    </source>
</evidence>
<gene>
    <name evidence="1" type="ORF">FCL54_11820</name>
</gene>
<keyword evidence="2" id="KW-1185">Reference proteome</keyword>
<evidence type="ECO:0000313" key="1">
    <source>
        <dbReference type="EMBL" id="TLS37207.1"/>
    </source>
</evidence>